<dbReference type="PROSITE" id="PS50929">
    <property type="entry name" value="ABC_TM1F"/>
    <property type="match status" value="1"/>
</dbReference>
<evidence type="ECO:0000259" key="5">
    <source>
        <dbReference type="PROSITE" id="PS50929"/>
    </source>
</evidence>
<feature type="transmembrane region" description="Helical" evidence="4">
    <location>
        <begin position="16"/>
        <end position="43"/>
    </location>
</feature>
<proteinExistence type="predicted"/>
<evidence type="ECO:0000313" key="7">
    <source>
        <dbReference type="WBParaSite" id="SPAL_0001772300.1"/>
    </source>
</evidence>
<dbReference type="InterPro" id="IPR036640">
    <property type="entry name" value="ABC1_TM_sf"/>
</dbReference>
<keyword evidence="1 4" id="KW-0812">Transmembrane</keyword>
<evidence type="ECO:0000256" key="1">
    <source>
        <dbReference type="ARBA" id="ARBA00022692"/>
    </source>
</evidence>
<reference evidence="7" key="1">
    <citation type="submission" date="2017-02" db="UniProtKB">
        <authorList>
            <consortium name="WormBaseParasite"/>
        </authorList>
    </citation>
    <scope>IDENTIFICATION</scope>
</reference>
<evidence type="ECO:0000313" key="6">
    <source>
        <dbReference type="Proteomes" id="UP000046392"/>
    </source>
</evidence>
<keyword evidence="3 4" id="KW-0472">Membrane</keyword>
<name>A0A0N5CIR8_STREA</name>
<dbReference type="GO" id="GO:0016020">
    <property type="term" value="C:membrane"/>
    <property type="evidence" value="ECO:0007669"/>
    <property type="project" value="InterPro"/>
</dbReference>
<feature type="domain" description="ABC transmembrane type-1" evidence="5">
    <location>
        <begin position="1"/>
        <end position="49"/>
    </location>
</feature>
<dbReference type="Gene3D" id="1.20.1560.10">
    <property type="entry name" value="ABC transporter type 1, transmembrane domain"/>
    <property type="match status" value="1"/>
</dbReference>
<keyword evidence="6" id="KW-1185">Reference proteome</keyword>
<dbReference type="STRING" id="174720.A0A0N5CIR8"/>
<dbReference type="Proteomes" id="UP000046392">
    <property type="component" value="Unplaced"/>
</dbReference>
<organism evidence="6 7">
    <name type="scientific">Strongyloides papillosus</name>
    <name type="common">Intestinal threadworm</name>
    <dbReference type="NCBI Taxonomy" id="174720"/>
    <lineage>
        <taxon>Eukaryota</taxon>
        <taxon>Metazoa</taxon>
        <taxon>Ecdysozoa</taxon>
        <taxon>Nematoda</taxon>
        <taxon>Chromadorea</taxon>
        <taxon>Rhabditida</taxon>
        <taxon>Tylenchina</taxon>
        <taxon>Panagrolaimomorpha</taxon>
        <taxon>Strongyloidoidea</taxon>
        <taxon>Strongyloididae</taxon>
        <taxon>Strongyloides</taxon>
    </lineage>
</organism>
<dbReference type="InterPro" id="IPR011527">
    <property type="entry name" value="ABC1_TM_dom"/>
</dbReference>
<dbReference type="GO" id="GO:0140359">
    <property type="term" value="F:ABC-type transporter activity"/>
    <property type="evidence" value="ECO:0007669"/>
    <property type="project" value="InterPro"/>
</dbReference>
<protein>
    <submittedName>
        <fullName evidence="7">ABC transmembrane type-1 domain-containing protein</fullName>
    </submittedName>
</protein>
<accession>A0A0N5CIR8</accession>
<sequence length="49" mass="5748">MITSQVQQFWSSPFQIILALIFLFNTLGYAAFVMFAFVPINYFSSIFMR</sequence>
<evidence type="ECO:0000256" key="3">
    <source>
        <dbReference type="ARBA" id="ARBA00023136"/>
    </source>
</evidence>
<dbReference type="GO" id="GO:0005524">
    <property type="term" value="F:ATP binding"/>
    <property type="evidence" value="ECO:0007669"/>
    <property type="project" value="InterPro"/>
</dbReference>
<dbReference type="WBParaSite" id="SPAL_0001772300.1">
    <property type="protein sequence ID" value="SPAL_0001772300.1"/>
    <property type="gene ID" value="SPAL_0001772300"/>
</dbReference>
<evidence type="ECO:0000256" key="4">
    <source>
        <dbReference type="SAM" id="Phobius"/>
    </source>
</evidence>
<dbReference type="AlphaFoldDB" id="A0A0N5CIR8"/>
<evidence type="ECO:0000256" key="2">
    <source>
        <dbReference type="ARBA" id="ARBA00022989"/>
    </source>
</evidence>
<keyword evidence="2 4" id="KW-1133">Transmembrane helix</keyword>